<comment type="function">
    <text evidence="1">May be involved in transcriptional regulation.</text>
</comment>
<evidence type="ECO:0000259" key="13">
    <source>
        <dbReference type="PROSITE" id="PS50097"/>
    </source>
</evidence>
<dbReference type="SUPFAM" id="SSF54695">
    <property type="entry name" value="POZ domain"/>
    <property type="match status" value="1"/>
</dbReference>
<keyword evidence="9" id="KW-0238">DNA-binding</keyword>
<keyword evidence="3" id="KW-0597">Phosphoprotein</keyword>
<evidence type="ECO:0000259" key="14">
    <source>
        <dbReference type="PROSITE" id="PS50157"/>
    </source>
</evidence>
<evidence type="ECO:0000313" key="15">
    <source>
        <dbReference type="EMBL" id="OCT57044.1"/>
    </source>
</evidence>
<keyword evidence="8" id="KW-0805">Transcription regulation</keyword>
<dbReference type="CDD" id="cd18329">
    <property type="entry name" value="BTB_POZ_ZBTB8A_BOZF1"/>
    <property type="match status" value="1"/>
</dbReference>
<dbReference type="Pfam" id="PF00096">
    <property type="entry name" value="zf-C2H2"/>
    <property type="match status" value="1"/>
</dbReference>
<dbReference type="GO" id="GO:0008270">
    <property type="term" value="F:zinc ion binding"/>
    <property type="evidence" value="ECO:0007669"/>
    <property type="project" value="UniProtKB-KW"/>
</dbReference>
<keyword evidence="4" id="KW-0479">Metal-binding</keyword>
<evidence type="ECO:0000256" key="10">
    <source>
        <dbReference type="ARBA" id="ARBA00023163"/>
    </source>
</evidence>
<dbReference type="GO" id="GO:0005634">
    <property type="term" value="C:nucleus"/>
    <property type="evidence" value="ECO:0007669"/>
    <property type="project" value="UniProtKB-SubCell"/>
</dbReference>
<keyword evidence="11" id="KW-0539">Nucleus</keyword>
<protein>
    <recommendedName>
        <fullName evidence="16">Zinc finger and BTB domain containing 8A</fullName>
    </recommendedName>
</protein>
<dbReference type="InterPro" id="IPR050457">
    <property type="entry name" value="ZnFinger_BTB_dom_contain"/>
</dbReference>
<dbReference type="Gene3D" id="3.30.710.10">
    <property type="entry name" value="Potassium Channel Kv1.1, Chain A"/>
    <property type="match status" value="1"/>
</dbReference>
<dbReference type="AlphaFoldDB" id="A0A974BRU9"/>
<dbReference type="Proteomes" id="UP000694892">
    <property type="component" value="Unassembled WGS sequence"/>
</dbReference>
<evidence type="ECO:0000256" key="9">
    <source>
        <dbReference type="ARBA" id="ARBA00023125"/>
    </source>
</evidence>
<keyword evidence="7" id="KW-0862">Zinc</keyword>
<name>A0A974BRU9_XENLA</name>
<dbReference type="SUPFAM" id="SSF57667">
    <property type="entry name" value="beta-beta-alpha zinc fingers"/>
    <property type="match status" value="1"/>
</dbReference>
<keyword evidence="10" id="KW-0804">Transcription</keyword>
<dbReference type="GO" id="GO:0000981">
    <property type="term" value="F:DNA-binding transcription factor activity, RNA polymerase II-specific"/>
    <property type="evidence" value="ECO:0007669"/>
    <property type="project" value="TreeGrafter"/>
</dbReference>
<evidence type="ECO:0000256" key="4">
    <source>
        <dbReference type="ARBA" id="ARBA00022723"/>
    </source>
</evidence>
<evidence type="ECO:0000256" key="3">
    <source>
        <dbReference type="ARBA" id="ARBA00022553"/>
    </source>
</evidence>
<sequence>MHIMHSKHSVCHSFSIFLSSIFHRMEFSSHHIRLLQQLDEQRRRDLFCDCHIIVEGQMFKAHRNVLFASSGYFKMLLSQSCRDMGEPITATFDVFSADTFTAILDFVYSGKLPLSGQNVIEVMSAASYLQMTDVIGVCKMFIKSSLDINEKDRDGFFSLSDKDTDSNGSGLYAAGWRTESSPTHTHKTTEHGSFIAGYNYPPPISSRLQHPFSKSPRKPELVRKHRRRLLPEALTPALSHIPLGDLVGGSTECMLHDEETVESVSQEEERTQTQVSIISIKVEDLDATSNSWPESPPQESLDQGSALHITKAEELYKAMPTILGGVSGWGEDELSSGRFKCPFCTHTVKRKADLKRHLRCHTGERPYPCEACGKRFTRLEHLRNHFQTIHEAGKLICRRCKLPVTKVTGRVIQDGTRRYRLCQACLAEAGLDNVNFDYGEDHPLVLPPENEREHCWNFKEEGRQENGSEAAESDLVIQEVVDSEEDELKQKQD</sequence>
<gene>
    <name evidence="15" type="ORF">XELAEV_18004047mg</name>
</gene>
<dbReference type="EMBL" id="KV467236">
    <property type="protein sequence ID" value="OCT57044.1"/>
    <property type="molecule type" value="Genomic_DNA"/>
</dbReference>
<evidence type="ECO:0000256" key="12">
    <source>
        <dbReference type="PROSITE-ProRule" id="PRU00042"/>
    </source>
</evidence>
<evidence type="ECO:0008006" key="16">
    <source>
        <dbReference type="Google" id="ProtNLM"/>
    </source>
</evidence>
<dbReference type="InterPro" id="IPR000210">
    <property type="entry name" value="BTB/POZ_dom"/>
</dbReference>
<evidence type="ECO:0000256" key="1">
    <source>
        <dbReference type="ARBA" id="ARBA00003767"/>
    </source>
</evidence>
<evidence type="ECO:0000256" key="2">
    <source>
        <dbReference type="ARBA" id="ARBA00004123"/>
    </source>
</evidence>
<keyword evidence="5" id="KW-0677">Repeat</keyword>
<dbReference type="PROSITE" id="PS00028">
    <property type="entry name" value="ZINC_FINGER_C2H2_1"/>
    <property type="match status" value="2"/>
</dbReference>
<evidence type="ECO:0000256" key="8">
    <source>
        <dbReference type="ARBA" id="ARBA00023015"/>
    </source>
</evidence>
<dbReference type="Gene3D" id="3.30.160.60">
    <property type="entry name" value="Classic Zinc Finger"/>
    <property type="match status" value="2"/>
</dbReference>
<proteinExistence type="predicted"/>
<feature type="domain" description="BTB" evidence="13">
    <location>
        <begin position="48"/>
        <end position="116"/>
    </location>
</feature>
<accession>A0A974BRU9</accession>
<dbReference type="SMART" id="SM00355">
    <property type="entry name" value="ZnF_C2H2"/>
    <property type="match status" value="2"/>
</dbReference>
<dbReference type="PANTHER" id="PTHR46105:SF12">
    <property type="entry name" value="ZINC FINGER AND BTB DOMAIN-CONTAINING PROTEIN 8A"/>
    <property type="match status" value="1"/>
</dbReference>
<dbReference type="FunFam" id="3.30.160.60:FF:000065">
    <property type="entry name" value="B-cell CLL/lymphoma 6, member B"/>
    <property type="match status" value="1"/>
</dbReference>
<dbReference type="PROSITE" id="PS50157">
    <property type="entry name" value="ZINC_FINGER_C2H2_2"/>
    <property type="match status" value="2"/>
</dbReference>
<feature type="domain" description="C2H2-type" evidence="14">
    <location>
        <begin position="367"/>
        <end position="395"/>
    </location>
</feature>
<keyword evidence="6 12" id="KW-0863">Zinc-finger</keyword>
<dbReference type="InterPro" id="IPR013087">
    <property type="entry name" value="Znf_C2H2_type"/>
</dbReference>
<reference evidence="15" key="1">
    <citation type="submission" date="2016-05" db="EMBL/GenBank/DDBJ databases">
        <title>WGS assembly of Xenopus laevis.</title>
        <authorList>
            <person name="Session A."/>
            <person name="Uno Y."/>
            <person name="Kwon T."/>
            <person name="Chapman J."/>
            <person name="Toyoda A."/>
            <person name="Takahashi S."/>
            <person name="Fukui A."/>
            <person name="Hikosaka A."/>
            <person name="Putnam N."/>
            <person name="Stites J."/>
            <person name="Van Heeringen S."/>
            <person name="Quigley I."/>
            <person name="Heinz S."/>
            <person name="Hellsten U."/>
            <person name="Lyons J."/>
            <person name="Suzuki A."/>
            <person name="Kondo M."/>
            <person name="Ogino H."/>
            <person name="Ochi H."/>
            <person name="Bogdanovic O."/>
            <person name="Lister R."/>
            <person name="Georgiou G."/>
            <person name="Paranjpe S."/>
            <person name="Van Kruijsbergen I."/>
            <person name="Mozaffari S."/>
            <person name="Shu S."/>
            <person name="Schmutz J."/>
            <person name="Jenkins J."/>
            <person name="Grimwood J."/>
            <person name="Carlson J."/>
            <person name="Mitros T."/>
            <person name="Simakov O."/>
            <person name="Heald R."/>
            <person name="Miller K."/>
            <person name="Haudenschild C."/>
            <person name="Kuroki Y."/>
            <person name="Tanaka T."/>
            <person name="Michiue T."/>
            <person name="Watanabe M."/>
            <person name="Kinoshita T."/>
            <person name="Ohta Y."/>
            <person name="Mawaribuchi S."/>
            <person name="Suzuki Y."/>
            <person name="Haramoto Y."/>
            <person name="Yamamoto T."/>
            <person name="Takagi C."/>
            <person name="Kitzman J."/>
            <person name="Shendure J."/>
            <person name="Nakayama T."/>
            <person name="Izutsu Y."/>
            <person name="Robert J."/>
            <person name="Dichmann D."/>
            <person name="Flajnik M."/>
            <person name="Houston D."/>
            <person name="Marcotte E."/>
            <person name="Wallingford J."/>
            <person name="Ito Y."/>
            <person name="Asashima M."/>
            <person name="Ueno N."/>
            <person name="Matsuda Y."/>
            <person name="Jan Veenstra G."/>
            <person name="Fujiyama A."/>
            <person name="Harland R."/>
            <person name="Taira M."/>
            <person name="Rokhsar D.S."/>
        </authorList>
    </citation>
    <scope>NUCLEOTIDE SEQUENCE</scope>
    <source>
        <strain evidence="15">J</strain>
        <tissue evidence="15">Blood</tissue>
    </source>
</reference>
<evidence type="ECO:0000256" key="7">
    <source>
        <dbReference type="ARBA" id="ARBA00022833"/>
    </source>
</evidence>
<dbReference type="GO" id="GO:0000978">
    <property type="term" value="F:RNA polymerase II cis-regulatory region sequence-specific DNA binding"/>
    <property type="evidence" value="ECO:0007669"/>
    <property type="project" value="TreeGrafter"/>
</dbReference>
<organism evidence="15">
    <name type="scientific">Xenopus laevis</name>
    <name type="common">African clawed frog</name>
    <dbReference type="NCBI Taxonomy" id="8355"/>
    <lineage>
        <taxon>Eukaryota</taxon>
        <taxon>Metazoa</taxon>
        <taxon>Chordata</taxon>
        <taxon>Craniata</taxon>
        <taxon>Vertebrata</taxon>
        <taxon>Euteleostomi</taxon>
        <taxon>Amphibia</taxon>
        <taxon>Batrachia</taxon>
        <taxon>Anura</taxon>
        <taxon>Pipoidea</taxon>
        <taxon>Pipidae</taxon>
        <taxon>Xenopodinae</taxon>
        <taxon>Xenopus</taxon>
        <taxon>Xenopus</taxon>
    </lineage>
</organism>
<dbReference type="SMART" id="SM00225">
    <property type="entry name" value="BTB"/>
    <property type="match status" value="1"/>
</dbReference>
<feature type="domain" description="C2H2-type" evidence="14">
    <location>
        <begin position="339"/>
        <end position="366"/>
    </location>
</feature>
<evidence type="ECO:0000256" key="5">
    <source>
        <dbReference type="ARBA" id="ARBA00022737"/>
    </source>
</evidence>
<dbReference type="InterPro" id="IPR011333">
    <property type="entry name" value="SKP1/BTB/POZ_sf"/>
</dbReference>
<dbReference type="Pfam" id="PF00651">
    <property type="entry name" value="BTB"/>
    <property type="match status" value="1"/>
</dbReference>
<evidence type="ECO:0000256" key="6">
    <source>
        <dbReference type="ARBA" id="ARBA00022771"/>
    </source>
</evidence>
<comment type="subcellular location">
    <subcellularLocation>
        <location evidence="2">Nucleus</location>
    </subcellularLocation>
</comment>
<dbReference type="InterPro" id="IPR036236">
    <property type="entry name" value="Znf_C2H2_sf"/>
</dbReference>
<dbReference type="PANTHER" id="PTHR46105">
    <property type="entry name" value="AGAP004733-PA"/>
    <property type="match status" value="1"/>
</dbReference>
<evidence type="ECO:0000256" key="11">
    <source>
        <dbReference type="ARBA" id="ARBA00023242"/>
    </source>
</evidence>
<dbReference type="PROSITE" id="PS50097">
    <property type="entry name" value="BTB"/>
    <property type="match status" value="1"/>
</dbReference>